<protein>
    <recommendedName>
        <fullName evidence="2">Fibronectin type-III domain-containing protein</fullName>
    </recommendedName>
</protein>
<dbReference type="Proteomes" id="UP000745859">
    <property type="component" value="Unassembled WGS sequence"/>
</dbReference>
<name>A0ABX0UAQ6_9FLAO</name>
<dbReference type="PROSITE" id="PS50853">
    <property type="entry name" value="FN3"/>
    <property type="match status" value="1"/>
</dbReference>
<gene>
    <name evidence="3" type="ORF">FHR24_002369</name>
</gene>
<keyword evidence="4" id="KW-1185">Reference proteome</keyword>
<evidence type="ECO:0000259" key="2">
    <source>
        <dbReference type="PROSITE" id="PS50853"/>
    </source>
</evidence>
<organism evidence="3 4">
    <name type="scientific">Wenyingzhuangia heitensis</name>
    <dbReference type="NCBI Taxonomy" id="1487859"/>
    <lineage>
        <taxon>Bacteria</taxon>
        <taxon>Pseudomonadati</taxon>
        <taxon>Bacteroidota</taxon>
        <taxon>Flavobacteriia</taxon>
        <taxon>Flavobacteriales</taxon>
        <taxon>Flavobacteriaceae</taxon>
        <taxon>Wenyingzhuangia</taxon>
    </lineage>
</organism>
<evidence type="ECO:0000313" key="3">
    <source>
        <dbReference type="EMBL" id="NIJ45898.1"/>
    </source>
</evidence>
<dbReference type="CDD" id="cd00063">
    <property type="entry name" value="FN3"/>
    <property type="match status" value="1"/>
</dbReference>
<dbReference type="Gene3D" id="2.60.40.10">
    <property type="entry name" value="Immunoglobulins"/>
    <property type="match status" value="1"/>
</dbReference>
<accession>A0ABX0UAQ6</accession>
<evidence type="ECO:0000256" key="1">
    <source>
        <dbReference type="SAM" id="SignalP"/>
    </source>
</evidence>
<feature type="domain" description="Fibronectin type-III" evidence="2">
    <location>
        <begin position="148"/>
        <end position="238"/>
    </location>
</feature>
<evidence type="ECO:0000313" key="4">
    <source>
        <dbReference type="Proteomes" id="UP000745859"/>
    </source>
</evidence>
<dbReference type="RefSeq" id="WP_167188896.1">
    <property type="nucleotide sequence ID" value="NZ_JAASQL010000003.1"/>
</dbReference>
<feature type="chain" id="PRO_5047504710" description="Fibronectin type-III domain-containing protein" evidence="1">
    <location>
        <begin position="24"/>
        <end position="238"/>
    </location>
</feature>
<dbReference type="Pfam" id="PF00041">
    <property type="entry name" value="fn3"/>
    <property type="match status" value="1"/>
</dbReference>
<feature type="signal peptide" evidence="1">
    <location>
        <begin position="1"/>
        <end position="23"/>
    </location>
</feature>
<proteinExistence type="predicted"/>
<dbReference type="InterPro" id="IPR013783">
    <property type="entry name" value="Ig-like_fold"/>
</dbReference>
<sequence length="238" mass="26335">MKTKIIYKLALILGICMLTISCGGDKSDEPDTKPEEQLFPVAAVLISPEKNEPCNQGNVLEDTTLSNVTFDWNISANTDSYILVVKNLEDGTLKQATATPTTASLNLKRGVSYEWFVTSKSTNSLETTNSQTWEFYNAAEGIQTHVPYPASLIAPANEVTTSSTTVLLEWNASDIDNDIEMYEVYIGTSKNQLEKQTTVQTSEMTMNLQASTIYYWKVYTKDATGNVSISSVFEFTTP</sequence>
<dbReference type="InterPro" id="IPR036116">
    <property type="entry name" value="FN3_sf"/>
</dbReference>
<dbReference type="EMBL" id="JAASQL010000003">
    <property type="protein sequence ID" value="NIJ45898.1"/>
    <property type="molecule type" value="Genomic_DNA"/>
</dbReference>
<dbReference type="SUPFAM" id="SSF49265">
    <property type="entry name" value="Fibronectin type III"/>
    <property type="match status" value="1"/>
</dbReference>
<comment type="caution">
    <text evidence="3">The sequence shown here is derived from an EMBL/GenBank/DDBJ whole genome shotgun (WGS) entry which is preliminary data.</text>
</comment>
<reference evidence="3 4" key="1">
    <citation type="submission" date="2020-03" db="EMBL/GenBank/DDBJ databases">
        <title>Genomic Encyclopedia of Type Strains, Phase IV (KMG-IV): sequencing the most valuable type-strain genomes for metagenomic binning, comparative biology and taxonomic classification.</title>
        <authorList>
            <person name="Goeker M."/>
        </authorList>
    </citation>
    <scope>NUCLEOTIDE SEQUENCE [LARGE SCALE GENOMIC DNA]</scope>
    <source>
        <strain evidence="3 4">DSM 101599</strain>
    </source>
</reference>
<dbReference type="InterPro" id="IPR003961">
    <property type="entry name" value="FN3_dom"/>
</dbReference>
<keyword evidence="1" id="KW-0732">Signal</keyword>
<dbReference type="PROSITE" id="PS51257">
    <property type="entry name" value="PROKAR_LIPOPROTEIN"/>
    <property type="match status" value="1"/>
</dbReference>